<accession>D6TLY6</accession>
<dbReference type="Proteomes" id="UP000004508">
    <property type="component" value="Unassembled WGS sequence"/>
</dbReference>
<dbReference type="eggNOG" id="COG3415">
    <property type="taxonomic scope" value="Bacteria"/>
</dbReference>
<comment type="caution">
    <text evidence="1">The sequence shown here is derived from an EMBL/GenBank/DDBJ whole genome shotgun (WGS) entry which is preliminary data.</text>
</comment>
<dbReference type="OrthoDB" id="157937at2"/>
<dbReference type="InParanoid" id="D6TLY6"/>
<reference evidence="1 2" key="1">
    <citation type="journal article" date="2011" name="Stand. Genomic Sci.">
        <title>Non-contiguous finished genome sequence and contextual data of the filamentous soil bacterium Ktedonobacter racemifer type strain (SOSP1-21).</title>
        <authorList>
            <person name="Chang Y.J."/>
            <person name="Land M."/>
            <person name="Hauser L."/>
            <person name="Chertkov O."/>
            <person name="Del Rio T.G."/>
            <person name="Nolan M."/>
            <person name="Copeland A."/>
            <person name="Tice H."/>
            <person name="Cheng J.F."/>
            <person name="Lucas S."/>
            <person name="Han C."/>
            <person name="Goodwin L."/>
            <person name="Pitluck S."/>
            <person name="Ivanova N."/>
            <person name="Ovchinikova G."/>
            <person name="Pati A."/>
            <person name="Chen A."/>
            <person name="Palaniappan K."/>
            <person name="Mavromatis K."/>
            <person name="Liolios K."/>
            <person name="Brettin T."/>
            <person name="Fiebig A."/>
            <person name="Rohde M."/>
            <person name="Abt B."/>
            <person name="Goker M."/>
            <person name="Detter J.C."/>
            <person name="Woyke T."/>
            <person name="Bristow J."/>
            <person name="Eisen J.A."/>
            <person name="Markowitz V."/>
            <person name="Hugenholtz P."/>
            <person name="Kyrpides N.C."/>
            <person name="Klenk H.P."/>
            <person name="Lapidus A."/>
        </authorList>
    </citation>
    <scope>NUCLEOTIDE SEQUENCE [LARGE SCALE GENOMIC DNA]</scope>
    <source>
        <strain evidence="2">DSM 44963</strain>
    </source>
</reference>
<dbReference type="AlphaFoldDB" id="D6TLY6"/>
<dbReference type="Pfam" id="PF13565">
    <property type="entry name" value="HTH_32"/>
    <property type="match status" value="1"/>
</dbReference>
<protein>
    <submittedName>
        <fullName evidence="1">Transposase</fullName>
    </submittedName>
</protein>
<name>D6TLY6_KTERA</name>
<dbReference type="SUPFAM" id="SSF46689">
    <property type="entry name" value="Homeodomain-like"/>
    <property type="match status" value="1"/>
</dbReference>
<proteinExistence type="predicted"/>
<gene>
    <name evidence="1" type="ORF">Krac_8100</name>
</gene>
<organism evidence="1 2">
    <name type="scientific">Ktedonobacter racemifer DSM 44963</name>
    <dbReference type="NCBI Taxonomy" id="485913"/>
    <lineage>
        <taxon>Bacteria</taxon>
        <taxon>Bacillati</taxon>
        <taxon>Chloroflexota</taxon>
        <taxon>Ktedonobacteria</taxon>
        <taxon>Ktedonobacterales</taxon>
        <taxon>Ktedonobacteraceae</taxon>
        <taxon>Ktedonobacter</taxon>
    </lineage>
</organism>
<dbReference type="EMBL" id="ADVG01000002">
    <property type="protein sequence ID" value="EFH86786.1"/>
    <property type="molecule type" value="Genomic_DNA"/>
</dbReference>
<evidence type="ECO:0000313" key="1">
    <source>
        <dbReference type="EMBL" id="EFH86786.1"/>
    </source>
</evidence>
<keyword evidence="2" id="KW-1185">Reference proteome</keyword>
<dbReference type="InterPro" id="IPR009057">
    <property type="entry name" value="Homeodomain-like_sf"/>
</dbReference>
<dbReference type="STRING" id="485913.Krac_8100"/>
<evidence type="ECO:0000313" key="2">
    <source>
        <dbReference type="Proteomes" id="UP000004508"/>
    </source>
</evidence>
<sequence length="155" mass="17157">MKHPIPVALSESDRASLQTFIHAGKANARTFTRARVLLKAAEGWTDQQICDAFDISRNTSIRVRQLYLQGGLEAVLHDKRQQRHRQALTGGQAAHLIAIACSPVPDGHDHWTLRLLAGKVVELDFVESISPETIRQLLKKTNSNPGNTSTGAFQR</sequence>